<dbReference type="GO" id="GO:0016491">
    <property type="term" value="F:oxidoreductase activity"/>
    <property type="evidence" value="ECO:0007669"/>
    <property type="project" value="UniProtKB-KW"/>
</dbReference>
<keyword evidence="5" id="KW-0560">Oxidoreductase</keyword>
<evidence type="ECO:0000256" key="1">
    <source>
        <dbReference type="ARBA" id="ARBA00001974"/>
    </source>
</evidence>
<dbReference type="InterPro" id="IPR016166">
    <property type="entry name" value="FAD-bd_PCMH"/>
</dbReference>
<dbReference type="SUPFAM" id="SSF56176">
    <property type="entry name" value="FAD-binding/transporter-associated domain-like"/>
    <property type="match status" value="1"/>
</dbReference>
<dbReference type="PANTHER" id="PTHR42973:SF39">
    <property type="entry name" value="FAD-BINDING PCMH-TYPE DOMAIN-CONTAINING PROTEIN"/>
    <property type="match status" value="1"/>
</dbReference>
<feature type="non-terminal residue" evidence="7">
    <location>
        <position position="1"/>
    </location>
</feature>
<name>A0A423Q9N6_9GAMM</name>
<keyword evidence="3" id="KW-0285">Flavoprotein</keyword>
<accession>A0A423Q9N6</accession>
<evidence type="ECO:0000313" key="7">
    <source>
        <dbReference type="EMBL" id="ROO37163.1"/>
    </source>
</evidence>
<comment type="caution">
    <text evidence="7">The sequence shown here is derived from an EMBL/GenBank/DDBJ whole genome shotgun (WGS) entry which is preliminary data.</text>
</comment>
<dbReference type="InterPro" id="IPR036318">
    <property type="entry name" value="FAD-bd_PCMH-like_sf"/>
</dbReference>
<dbReference type="OrthoDB" id="9775082at2"/>
<protein>
    <submittedName>
        <fullName evidence="7">Oxidoreductase</fullName>
    </submittedName>
</protein>
<dbReference type="GO" id="GO:0071949">
    <property type="term" value="F:FAD binding"/>
    <property type="evidence" value="ECO:0007669"/>
    <property type="project" value="InterPro"/>
</dbReference>
<dbReference type="Gene3D" id="3.30.465.10">
    <property type="match status" value="1"/>
</dbReference>
<proteinExistence type="inferred from homology"/>
<dbReference type="PROSITE" id="PS51387">
    <property type="entry name" value="FAD_PCMH"/>
    <property type="match status" value="1"/>
</dbReference>
<evidence type="ECO:0000256" key="3">
    <source>
        <dbReference type="ARBA" id="ARBA00022630"/>
    </source>
</evidence>
<sequence>TGVGGLTLGGGIGYLTRTYGLTIDNLLSVDMVLADGSFVTASAEKNADLFWAVRGGGGNFGVVTSFEFQLHPVSTVYGGPMLWPIEQAGELMKTWRDYILAAPEAINGWFGLVTVPPGPPFPEAYHLKKMCAVVWCDTAPAAQAEQRFAFIRQSFGTPAIDFAGPIAWPELQSLFDPVYPPGLQWYWKADFVGQLSDDAIGLHLQHGRNLPTMHSTMHLYPINGAAHRVAKNDTAFNFRDATFAQVIVGVDPDPANNERMIDWSQAYWEALHPHSDGGAYINMIMDEGQDQVRAAYQDNYDRLVTAKQRFDPGNLFQINQNIRP</sequence>
<evidence type="ECO:0000259" key="6">
    <source>
        <dbReference type="PROSITE" id="PS51387"/>
    </source>
</evidence>
<dbReference type="RefSeq" id="WP_148045446.1">
    <property type="nucleotide sequence ID" value="NZ_AYKF01000006.1"/>
</dbReference>
<dbReference type="SUPFAM" id="SSF55103">
    <property type="entry name" value="FAD-linked oxidases, C-terminal domain"/>
    <property type="match status" value="1"/>
</dbReference>
<dbReference type="InterPro" id="IPR006094">
    <property type="entry name" value="Oxid_FAD_bind_N"/>
</dbReference>
<reference evidence="7 8" key="1">
    <citation type="submission" date="2013-10" db="EMBL/GenBank/DDBJ databases">
        <title>Salinisphaera halophila YIM 95161 Genome Sequencing.</title>
        <authorList>
            <person name="Lai Q."/>
            <person name="Li C."/>
            <person name="Shao Z."/>
        </authorList>
    </citation>
    <scope>NUCLEOTIDE SEQUENCE [LARGE SCALE GENOMIC DNA]</scope>
    <source>
        <strain evidence="7 8">YIM 95161</strain>
    </source>
</reference>
<dbReference type="Pfam" id="PF01565">
    <property type="entry name" value="FAD_binding_4"/>
    <property type="match status" value="1"/>
</dbReference>
<feature type="domain" description="FAD-binding PCMH-type" evidence="6">
    <location>
        <begin position="1"/>
        <end position="73"/>
    </location>
</feature>
<dbReference type="InterPro" id="IPR016164">
    <property type="entry name" value="FAD-linked_Oxase-like_C"/>
</dbReference>
<evidence type="ECO:0000256" key="4">
    <source>
        <dbReference type="ARBA" id="ARBA00022827"/>
    </source>
</evidence>
<dbReference type="InterPro" id="IPR012951">
    <property type="entry name" value="BBE"/>
</dbReference>
<keyword evidence="4" id="KW-0274">FAD</keyword>
<evidence type="ECO:0000313" key="8">
    <source>
        <dbReference type="Proteomes" id="UP000285123"/>
    </source>
</evidence>
<comment type="cofactor">
    <cofactor evidence="1">
        <name>FAD</name>
        <dbReference type="ChEBI" id="CHEBI:57692"/>
    </cofactor>
</comment>
<evidence type="ECO:0000256" key="5">
    <source>
        <dbReference type="ARBA" id="ARBA00023002"/>
    </source>
</evidence>
<dbReference type="EMBL" id="AYKF01000006">
    <property type="protein sequence ID" value="ROO37163.1"/>
    <property type="molecule type" value="Genomic_DNA"/>
</dbReference>
<dbReference type="InterPro" id="IPR050416">
    <property type="entry name" value="FAD-linked_Oxidoreductase"/>
</dbReference>
<dbReference type="Proteomes" id="UP000285123">
    <property type="component" value="Unassembled WGS sequence"/>
</dbReference>
<dbReference type="InterPro" id="IPR016169">
    <property type="entry name" value="FAD-bd_PCMH_sub2"/>
</dbReference>
<evidence type="ECO:0000256" key="2">
    <source>
        <dbReference type="ARBA" id="ARBA00005466"/>
    </source>
</evidence>
<dbReference type="PANTHER" id="PTHR42973">
    <property type="entry name" value="BINDING OXIDOREDUCTASE, PUTATIVE (AFU_ORTHOLOGUE AFUA_1G17690)-RELATED"/>
    <property type="match status" value="1"/>
</dbReference>
<organism evidence="7 8">
    <name type="scientific">Salinisphaera orenii YIM 95161</name>
    <dbReference type="NCBI Taxonomy" id="1051139"/>
    <lineage>
        <taxon>Bacteria</taxon>
        <taxon>Pseudomonadati</taxon>
        <taxon>Pseudomonadota</taxon>
        <taxon>Gammaproteobacteria</taxon>
        <taxon>Salinisphaerales</taxon>
        <taxon>Salinisphaeraceae</taxon>
        <taxon>Salinisphaera</taxon>
    </lineage>
</organism>
<comment type="similarity">
    <text evidence="2">Belongs to the oxygen-dependent FAD-linked oxidoreductase family.</text>
</comment>
<dbReference type="Gene3D" id="3.40.462.20">
    <property type="match status" value="1"/>
</dbReference>
<dbReference type="Pfam" id="PF08031">
    <property type="entry name" value="BBE"/>
    <property type="match status" value="1"/>
</dbReference>
<dbReference type="AlphaFoldDB" id="A0A423Q9N6"/>
<gene>
    <name evidence="7" type="ORF">SAHL_01675</name>
</gene>